<dbReference type="InterPro" id="IPR023393">
    <property type="entry name" value="START-like_dom_sf"/>
</dbReference>
<protein>
    <submittedName>
        <fullName evidence="2">SRPBCC family protein</fullName>
    </submittedName>
</protein>
<dbReference type="RefSeq" id="WP_227228977.1">
    <property type="nucleotide sequence ID" value="NZ_JAJCVJ010000001.1"/>
</dbReference>
<evidence type="ECO:0000313" key="3">
    <source>
        <dbReference type="Proteomes" id="UP001596201"/>
    </source>
</evidence>
<evidence type="ECO:0000313" key="2">
    <source>
        <dbReference type="EMBL" id="MFC5365741.1"/>
    </source>
</evidence>
<reference evidence="2 3" key="1">
    <citation type="journal article" date="2019" name="Int. J. Syst. Evol. Microbiol.">
        <title>The Global Catalogue of Microorganisms (GCM) 10K type strain sequencing project: providing services to taxonomists for standard genome sequencing and annotation.</title>
        <authorList>
            <consortium name="The Broad Institute Genomics Platform"/>
            <consortium name="The Broad Institute Genome Sequencing Center for Infectious Disease"/>
            <person name="Wu L."/>
            <person name="Ma J."/>
        </authorList>
    </citation>
    <scope>NUCLEOTIDE SEQUENCE [LARGE SCALE GENOMIC DNA]</scope>
    <source>
        <strain evidence="2 3">CGMCC 1.12237</strain>
    </source>
</reference>
<dbReference type="PANTHER" id="PTHR36166:SF1">
    <property type="entry name" value="SRPBCC DOMAIN-CONTAINING PROTEIN"/>
    <property type="match status" value="1"/>
</dbReference>
<feature type="region of interest" description="Disordered" evidence="1">
    <location>
        <begin position="141"/>
        <end position="166"/>
    </location>
</feature>
<proteinExistence type="predicted"/>
<keyword evidence="3" id="KW-1185">Reference proteome</keyword>
<dbReference type="AlphaFoldDB" id="A0ABD5R7C3"/>
<dbReference type="EMBL" id="JBHSKX010000001">
    <property type="protein sequence ID" value="MFC5365741.1"/>
    <property type="molecule type" value="Genomic_DNA"/>
</dbReference>
<dbReference type="SUPFAM" id="SSF55961">
    <property type="entry name" value="Bet v1-like"/>
    <property type="match status" value="1"/>
</dbReference>
<organism evidence="2 3">
    <name type="scientific">Salinirubrum litoreum</name>
    <dbReference type="NCBI Taxonomy" id="1126234"/>
    <lineage>
        <taxon>Archaea</taxon>
        <taxon>Methanobacteriati</taxon>
        <taxon>Methanobacteriota</taxon>
        <taxon>Stenosarchaea group</taxon>
        <taxon>Halobacteria</taxon>
        <taxon>Halobacteriales</taxon>
        <taxon>Haloferacaceae</taxon>
        <taxon>Salinirubrum</taxon>
    </lineage>
</organism>
<dbReference type="Proteomes" id="UP001596201">
    <property type="component" value="Unassembled WGS sequence"/>
</dbReference>
<dbReference type="Gene3D" id="3.30.530.20">
    <property type="match status" value="1"/>
</dbReference>
<gene>
    <name evidence="2" type="ORF">ACFPJ5_02240</name>
</gene>
<dbReference type="Pfam" id="PF10604">
    <property type="entry name" value="Polyketide_cyc2"/>
    <property type="match status" value="1"/>
</dbReference>
<evidence type="ECO:0000256" key="1">
    <source>
        <dbReference type="SAM" id="MobiDB-lite"/>
    </source>
</evidence>
<sequence length="166" mass="18532">MHEITTSIDVNAAPEVVWQVLTDFDSYDEWNPFMRIVGRANEGAHVVVELRPPNRRATTFRPELVTVAKPRELRWLGHLWMAGLFDGEHAFRIEELEDGTSRVHHSEEFAGLLAGLILRLGREDFEAGFEQMNAALKERAEAMAESEGVTVEGEASESAPNEGSTA</sequence>
<dbReference type="InterPro" id="IPR019587">
    <property type="entry name" value="Polyketide_cyclase/dehydratase"/>
</dbReference>
<dbReference type="CDD" id="cd07822">
    <property type="entry name" value="SRPBCC_4"/>
    <property type="match status" value="1"/>
</dbReference>
<name>A0ABD5R7C3_9EURY</name>
<accession>A0ABD5R7C3</accession>
<comment type="caution">
    <text evidence="2">The sequence shown here is derived from an EMBL/GenBank/DDBJ whole genome shotgun (WGS) entry which is preliminary data.</text>
</comment>
<dbReference type="PANTHER" id="PTHR36166">
    <property type="entry name" value="CHROMOSOME 9, WHOLE GENOME SHOTGUN SEQUENCE"/>
    <property type="match status" value="1"/>
</dbReference>